<evidence type="ECO:0000256" key="3">
    <source>
        <dbReference type="ARBA" id="ARBA00022792"/>
    </source>
</evidence>
<proteinExistence type="inferred from homology"/>
<evidence type="ECO:0000256" key="1">
    <source>
        <dbReference type="ARBA" id="ARBA00004443"/>
    </source>
</evidence>
<keyword evidence="4" id="KW-0809">Transit peptide</keyword>
<feature type="compositionally biased region" description="Basic and acidic residues" evidence="7">
    <location>
        <begin position="25"/>
        <end position="42"/>
    </location>
</feature>
<dbReference type="GO" id="GO:0005743">
    <property type="term" value="C:mitochondrial inner membrane"/>
    <property type="evidence" value="ECO:0007669"/>
    <property type="project" value="UniProtKB-SubCell"/>
</dbReference>
<dbReference type="RefSeq" id="XP_020826854.1">
    <property type="nucleotide sequence ID" value="XM_020971195.1"/>
</dbReference>
<organism evidence="8 9">
    <name type="scientific">Phascolarctos cinereus</name>
    <name type="common">Koala</name>
    <dbReference type="NCBI Taxonomy" id="38626"/>
    <lineage>
        <taxon>Eukaryota</taxon>
        <taxon>Metazoa</taxon>
        <taxon>Chordata</taxon>
        <taxon>Craniata</taxon>
        <taxon>Vertebrata</taxon>
        <taxon>Euteleostomi</taxon>
        <taxon>Mammalia</taxon>
        <taxon>Metatheria</taxon>
        <taxon>Diprotodontia</taxon>
        <taxon>Phascolarctidae</taxon>
        <taxon>Phascolarctos</taxon>
    </lineage>
</organism>
<protein>
    <submittedName>
        <fullName evidence="9">Apoptogenic protein 1, mitochondrial</fullName>
    </submittedName>
</protein>
<keyword evidence="8" id="KW-1185">Reference proteome</keyword>
<dbReference type="PANTHER" id="PTHR31107:SF2">
    <property type="entry name" value="CYTOCHROME C OXIDASE ASSEMBLY FACTOR 8"/>
    <property type="match status" value="1"/>
</dbReference>
<dbReference type="GO" id="GO:0097193">
    <property type="term" value="P:intrinsic apoptotic signaling pathway"/>
    <property type="evidence" value="ECO:0007669"/>
    <property type="project" value="InterPro"/>
</dbReference>
<feature type="compositionally biased region" description="Pro residues" evidence="7">
    <location>
        <begin position="96"/>
        <end position="116"/>
    </location>
</feature>
<evidence type="ECO:0000256" key="7">
    <source>
        <dbReference type="SAM" id="MobiDB-lite"/>
    </source>
</evidence>
<dbReference type="PANTHER" id="PTHR31107">
    <property type="entry name" value="APOPTOGENIC PROTEIN 1, MITOCHONDRIAL"/>
    <property type="match status" value="1"/>
</dbReference>
<feature type="compositionally biased region" description="Low complexity" evidence="7">
    <location>
        <begin position="135"/>
        <end position="145"/>
    </location>
</feature>
<keyword evidence="3" id="KW-0999">Mitochondrion inner membrane</keyword>
<evidence type="ECO:0000313" key="8">
    <source>
        <dbReference type="Proteomes" id="UP000515140"/>
    </source>
</evidence>
<comment type="subcellular location">
    <subcellularLocation>
        <location evidence="1">Mitochondrion inner membrane</location>
        <topology evidence="1">Peripheral membrane protein</topology>
        <orientation evidence="1">Matrix side</orientation>
    </subcellularLocation>
</comment>
<gene>
    <name evidence="9" type="primary">APOPT1</name>
</gene>
<dbReference type="Proteomes" id="UP000515140">
    <property type="component" value="Unplaced"/>
</dbReference>
<dbReference type="AlphaFoldDB" id="A0A6P5J758"/>
<evidence type="ECO:0000313" key="9">
    <source>
        <dbReference type="RefSeq" id="XP_020826854.1"/>
    </source>
</evidence>
<keyword evidence="5" id="KW-0496">Mitochondrion</keyword>
<dbReference type="InParanoid" id="A0A6P5J758"/>
<accession>A0A6P5J758</accession>
<evidence type="ECO:0000256" key="4">
    <source>
        <dbReference type="ARBA" id="ARBA00022946"/>
    </source>
</evidence>
<dbReference type="GeneID" id="110197358"/>
<dbReference type="CTD" id="110258331"/>
<feature type="compositionally biased region" description="Basic and acidic residues" evidence="7">
    <location>
        <begin position="1"/>
        <end position="16"/>
    </location>
</feature>
<dbReference type="KEGG" id="pcw:110197358"/>
<comment type="similarity">
    <text evidence="2">Belongs to the COA8 family.</text>
</comment>
<dbReference type="InterPro" id="IPR018796">
    <property type="entry name" value="COA8"/>
</dbReference>
<dbReference type="Pfam" id="PF10231">
    <property type="entry name" value="COA8"/>
    <property type="match status" value="1"/>
</dbReference>
<keyword evidence="6" id="KW-0472">Membrane</keyword>
<feature type="compositionally biased region" description="Pro residues" evidence="7">
    <location>
        <begin position="166"/>
        <end position="186"/>
    </location>
</feature>
<feature type="compositionally biased region" description="Low complexity" evidence="7">
    <location>
        <begin position="155"/>
        <end position="165"/>
    </location>
</feature>
<name>A0A6P5J758_PHACI</name>
<sequence>MGPKAEREYVKRDMKTRANPPTLKGQKENKEPVKETEKERSARQKQQQKNIITEAKRKKGLTEWSVTTAESFTLALSTSSTTLKTKRPASLVRPSPARPSPSPRRPIAPPPPPRPGKAPHTPGGARSRSAPRPQAGAAPTAKGSPASPPPPLADPPWASTRSAPGSPAPAPAPAPAPSPAPPPRPPFYEAAVNRRGRGGTEGTPMAAATRVGWRRGLVWAPRRGFAFHGRRPGPERGPEPEDSTQSRVPRFCPPRKSCNDWIGPPDRYSNLRPIKFYIPENESPLEQQLRKLRQETQEWNQQYWANHNQTFSKEKEEFIHSRLKARGLGLKDETGKKITLNAEEMADFYKEFLSKNFQKHMYYNRDWYRRNFTITLFMGRVALERIWRKLGFKQIFKCLLCEEHGAKCWRIYICHHPLQLGDYLLEANIPPLDNSQLAEHSAHCTTSSLRDHLFNLTHFTDLEGLREVPTLTQGIQFQQTPPAALKLSNS</sequence>
<feature type="region of interest" description="Disordered" evidence="7">
    <location>
        <begin position="225"/>
        <end position="252"/>
    </location>
</feature>
<evidence type="ECO:0000256" key="2">
    <source>
        <dbReference type="ARBA" id="ARBA00005453"/>
    </source>
</evidence>
<evidence type="ECO:0000256" key="6">
    <source>
        <dbReference type="ARBA" id="ARBA00023136"/>
    </source>
</evidence>
<evidence type="ECO:0000256" key="5">
    <source>
        <dbReference type="ARBA" id="ARBA00023128"/>
    </source>
</evidence>
<feature type="compositionally biased region" description="Low complexity" evidence="7">
    <location>
        <begin position="67"/>
        <end position="95"/>
    </location>
</feature>
<reference evidence="9" key="1">
    <citation type="submission" date="2025-08" db="UniProtKB">
        <authorList>
            <consortium name="RefSeq"/>
        </authorList>
    </citation>
    <scope>IDENTIFICATION</scope>
    <source>
        <tissue evidence="9">Spleen</tissue>
    </source>
</reference>
<feature type="region of interest" description="Disordered" evidence="7">
    <location>
        <begin position="1"/>
        <end position="209"/>
    </location>
</feature>